<keyword evidence="9" id="KW-1185">Reference proteome</keyword>
<organism evidence="8 9">
    <name type="scientific">Sinomonas terricola</name>
    <dbReference type="NCBI Taxonomy" id="3110330"/>
    <lineage>
        <taxon>Bacteria</taxon>
        <taxon>Bacillati</taxon>
        <taxon>Actinomycetota</taxon>
        <taxon>Actinomycetes</taxon>
        <taxon>Micrococcales</taxon>
        <taxon>Micrococcaceae</taxon>
        <taxon>Sinomonas</taxon>
    </lineage>
</organism>
<comment type="subcellular location">
    <subcellularLocation>
        <location evidence="5">Secreted</location>
    </subcellularLocation>
    <subcellularLocation>
        <location evidence="5">Bacterial flagellum</location>
    </subcellularLocation>
</comment>
<evidence type="ECO:0000256" key="4">
    <source>
        <dbReference type="ARBA" id="ARBA00023143"/>
    </source>
</evidence>
<feature type="domain" description="Flagellar hook-associated protein 2 N-terminal" evidence="6">
    <location>
        <begin position="11"/>
        <end position="106"/>
    </location>
</feature>
<keyword evidence="8" id="KW-0966">Cell projection</keyword>
<evidence type="ECO:0000256" key="3">
    <source>
        <dbReference type="ARBA" id="ARBA00023054"/>
    </source>
</evidence>
<protein>
    <recommendedName>
        <fullName evidence="5">Flagellar hook-associated protein 2</fullName>
        <shortName evidence="5">HAP2</shortName>
    </recommendedName>
    <alternativeName>
        <fullName evidence="5">Flagellar cap protein</fullName>
    </alternativeName>
</protein>
<sequence>MSTLSMNGLGSGMDITSMINALMQVEALPQQQLQKAQLTDQSVITNLQLLNGKASALATLATNLSAPGALDLSTATTTNPAVTATAGTTATPGTVSVQISQVAQSQVDVTAAMGAWTTDASGAPAALTLVDSTGKQTQVNPASTSLDDVVSAINAAGGPATAMKVAAGTDASGNPLYRLQLTASKSGAAGAFEAYVGTAAQVSAGTASDLMAQPGAAVVLSAQDAKATLYAGTAAQQAITSSTNTFANLVPGVNVTAGAAAVGSTVTVTVASDTAGIEKQAGSLVSSVNDLLGYISQNSAVATTITSGSSTASGGVFTGDSTIGGVADAVTNAVYLPTSSGKSPSDLGIGIQQDGSFVFDQSKLDAALAADPKGTQASLQEIASRVAAAAKNASDPVTGSVTALVSGRQAEVSDLGNQISDWDARLATRKAALTALFNAMDTSLGTLKSQQAWLTSQIAGLPSYSTSTSK</sequence>
<dbReference type="Pfam" id="PF07195">
    <property type="entry name" value="FliD_C"/>
    <property type="match status" value="1"/>
</dbReference>
<accession>A0ABU5TDH3</accession>
<comment type="function">
    <text evidence="5">Required for morphogenesis and for the elongation of the flagellar filament by facilitating polymerization of the flagellin monomers at the tip of growing filament. Forms a capping structure, which prevents flagellin subunits (transported through the central channel of the flagellum) from leaking out without polymerization at the distal end.</text>
</comment>
<keyword evidence="8" id="KW-0282">Flagellum</keyword>
<evidence type="ECO:0000313" key="8">
    <source>
        <dbReference type="EMBL" id="MEA5457131.1"/>
    </source>
</evidence>
<evidence type="ECO:0000256" key="5">
    <source>
        <dbReference type="RuleBase" id="RU362066"/>
    </source>
</evidence>
<dbReference type="InterPro" id="IPR003481">
    <property type="entry name" value="FliD_N"/>
</dbReference>
<proteinExistence type="inferred from homology"/>
<dbReference type="InterPro" id="IPR040026">
    <property type="entry name" value="FliD"/>
</dbReference>
<dbReference type="PANTHER" id="PTHR30288:SF0">
    <property type="entry name" value="FLAGELLAR HOOK-ASSOCIATED PROTEIN 2"/>
    <property type="match status" value="1"/>
</dbReference>
<dbReference type="InterPro" id="IPR010809">
    <property type="entry name" value="FliD_C"/>
</dbReference>
<evidence type="ECO:0000313" key="9">
    <source>
        <dbReference type="Proteomes" id="UP001304769"/>
    </source>
</evidence>
<evidence type="ECO:0000259" key="6">
    <source>
        <dbReference type="Pfam" id="PF02465"/>
    </source>
</evidence>
<keyword evidence="3" id="KW-0175">Coiled coil</keyword>
<dbReference type="EMBL" id="JAYGGQ010000022">
    <property type="protein sequence ID" value="MEA5457131.1"/>
    <property type="molecule type" value="Genomic_DNA"/>
</dbReference>
<name>A0ABU5TDH3_9MICC</name>
<reference evidence="8 9" key="1">
    <citation type="submission" date="2023-12" db="EMBL/GenBank/DDBJ databases">
        <title>Sinomonas terricola sp. nov, isolated from litchi orchard soil in Guangdong, PR China.</title>
        <authorList>
            <person name="Jiaxin W."/>
            <person name="Yang Z."/>
            <person name="Honghui Z."/>
        </authorList>
    </citation>
    <scope>NUCLEOTIDE SEQUENCE [LARGE SCALE GENOMIC DNA]</scope>
    <source>
        <strain evidence="8 9">JGH33</strain>
    </source>
</reference>
<evidence type="ECO:0000259" key="7">
    <source>
        <dbReference type="Pfam" id="PF07195"/>
    </source>
</evidence>
<comment type="caution">
    <text evidence="8">The sequence shown here is derived from an EMBL/GenBank/DDBJ whole genome shotgun (WGS) entry which is preliminary data.</text>
</comment>
<keyword evidence="8" id="KW-0969">Cilium</keyword>
<dbReference type="Proteomes" id="UP001304769">
    <property type="component" value="Unassembled WGS sequence"/>
</dbReference>
<evidence type="ECO:0000256" key="1">
    <source>
        <dbReference type="ARBA" id="ARBA00009764"/>
    </source>
</evidence>
<keyword evidence="5" id="KW-0964">Secreted</keyword>
<dbReference type="PANTHER" id="PTHR30288">
    <property type="entry name" value="FLAGELLAR CAP/ASSEMBLY PROTEIN FLID"/>
    <property type="match status" value="1"/>
</dbReference>
<comment type="similarity">
    <text evidence="1 5">Belongs to the FliD family.</text>
</comment>
<dbReference type="Pfam" id="PF02465">
    <property type="entry name" value="FliD_N"/>
    <property type="match status" value="1"/>
</dbReference>
<dbReference type="RefSeq" id="WP_323281043.1">
    <property type="nucleotide sequence ID" value="NZ_JAYGGQ010000022.1"/>
</dbReference>
<evidence type="ECO:0000256" key="2">
    <source>
        <dbReference type="ARBA" id="ARBA00011255"/>
    </source>
</evidence>
<feature type="domain" description="Flagellar hook-associated protein 2 C-terminal" evidence="7">
    <location>
        <begin position="222"/>
        <end position="448"/>
    </location>
</feature>
<comment type="subunit">
    <text evidence="2 5">Homopentamer.</text>
</comment>
<gene>
    <name evidence="8" type="primary">fliD</name>
    <name evidence="8" type="ORF">SPF06_20620</name>
</gene>
<keyword evidence="4 5" id="KW-0975">Bacterial flagellum</keyword>